<evidence type="ECO:0000313" key="2">
    <source>
        <dbReference type="Proteomes" id="UP000198785"/>
    </source>
</evidence>
<dbReference type="Proteomes" id="UP000198785">
    <property type="component" value="Unassembled WGS sequence"/>
</dbReference>
<accession>A0A1I6VQM1</accession>
<reference evidence="1 2" key="1">
    <citation type="submission" date="2016-10" db="EMBL/GenBank/DDBJ databases">
        <authorList>
            <person name="de Groot N.N."/>
        </authorList>
    </citation>
    <scope>NUCLEOTIDE SEQUENCE [LARGE SCALE GENOMIC DNA]</scope>
    <source>
        <strain evidence="1 2">DSM 22789</strain>
    </source>
</reference>
<dbReference type="PROSITE" id="PS51257">
    <property type="entry name" value="PROKAR_LIPOPROTEIN"/>
    <property type="match status" value="1"/>
</dbReference>
<keyword evidence="2" id="KW-1185">Reference proteome</keyword>
<gene>
    <name evidence="1" type="ORF">SAMN05660206_11641</name>
</gene>
<evidence type="ECO:0000313" key="1">
    <source>
        <dbReference type="EMBL" id="SFT16023.1"/>
    </source>
</evidence>
<dbReference type="AlphaFoldDB" id="A0A1I6VQM1"/>
<name>A0A1I6VQM1_9SPHI</name>
<dbReference type="STRING" id="683125.SAMN05660206_11641"/>
<sequence>MMKKINYALVGLLGSALLFSCGESMKKVKEAKEGFEAMGELTKAGSGVTKDMKNLSELTAWSQQDFEKWAPGTSFQGLERTEMTLGNHSEASIHIVYGSANEGKRLDIVVVDGADPVGTMVISMTNVFLNSDLARKKINEDPNDGNIVDKHGVTAKEHYTRGENTIETVVNERFYVKLAGYDMTMDEVWDTFKALKTDKLK</sequence>
<proteinExistence type="predicted"/>
<protein>
    <submittedName>
        <fullName evidence="1">Uncharacterized protein</fullName>
    </submittedName>
</protein>
<organism evidence="1 2">
    <name type="scientific">Sphingobacterium wenxiniae</name>
    <dbReference type="NCBI Taxonomy" id="683125"/>
    <lineage>
        <taxon>Bacteria</taxon>
        <taxon>Pseudomonadati</taxon>
        <taxon>Bacteroidota</taxon>
        <taxon>Sphingobacteriia</taxon>
        <taxon>Sphingobacteriales</taxon>
        <taxon>Sphingobacteriaceae</taxon>
        <taxon>Sphingobacterium</taxon>
    </lineage>
</organism>
<dbReference type="EMBL" id="FOZZ01000016">
    <property type="protein sequence ID" value="SFT16023.1"/>
    <property type="molecule type" value="Genomic_DNA"/>
</dbReference>
<dbReference type="RefSeq" id="WP_093367513.1">
    <property type="nucleotide sequence ID" value="NZ_FOZZ01000016.1"/>
</dbReference>